<dbReference type="GO" id="GO:0031317">
    <property type="term" value="C:tripartite ATP-independent periplasmic transporter complex"/>
    <property type="evidence" value="ECO:0007669"/>
    <property type="project" value="InterPro"/>
</dbReference>
<feature type="signal peptide" evidence="4">
    <location>
        <begin position="1"/>
        <end position="23"/>
    </location>
</feature>
<name>A0A967EZB4_9PROT</name>
<dbReference type="Proteomes" id="UP000761264">
    <property type="component" value="Unassembled WGS sequence"/>
</dbReference>
<dbReference type="InterPro" id="IPR026289">
    <property type="entry name" value="SBP_TakP-like"/>
</dbReference>
<feature type="chain" id="PRO_5037515611" evidence="4">
    <location>
        <begin position="24"/>
        <end position="353"/>
    </location>
</feature>
<feature type="binding site" evidence="3">
    <location>
        <position position="243"/>
    </location>
    <ligand>
        <name>substrate</name>
    </ligand>
</feature>
<dbReference type="PANTHER" id="PTHR33376">
    <property type="match status" value="1"/>
</dbReference>
<sequence length="353" mass="39027">MRIRDTFKLAVSALTIGAVVAFAWPGDAEAQDKRIRWNMGSAFGSKLTQLGTLGVSLSEKMERSTGGNIRLKFFEPGALVPPLEMFDSISAGSLDAAWSTAGYWVGKDETFAMFSAVPFGPRAGEYLGWMYYGGGKELMDELYSPFNIKAVTCGVIAPEASGWFRKEINSVDDLKGLKMRFFGLGAKVMEKMGVSTQLLAGGDIFPALERGSIDATEFSMPAIDLNLGFYQVAKHYYFPGWHQQATLFELLMNKEKYDALSDTQKAQIEMVCGDNVREGLAEGEAIQGAALAELKEKGVSIHRWPPEMLDTLNGAWNEVAGELAADNPNFKKVWESYSAFREQYKIWDELGYL</sequence>
<evidence type="ECO:0000256" key="2">
    <source>
        <dbReference type="PIRSR" id="PIRSR039026-1"/>
    </source>
</evidence>
<keyword evidence="6" id="KW-1185">Reference proteome</keyword>
<organism evidence="5 6">
    <name type="scientific">Pelagibius litoralis</name>
    <dbReference type="NCBI Taxonomy" id="374515"/>
    <lineage>
        <taxon>Bacteria</taxon>
        <taxon>Pseudomonadati</taxon>
        <taxon>Pseudomonadota</taxon>
        <taxon>Alphaproteobacteria</taxon>
        <taxon>Rhodospirillales</taxon>
        <taxon>Rhodovibrionaceae</taxon>
        <taxon>Pelagibius</taxon>
    </lineage>
</organism>
<dbReference type="GO" id="GO:0055085">
    <property type="term" value="P:transmembrane transport"/>
    <property type="evidence" value="ECO:0007669"/>
    <property type="project" value="InterPro"/>
</dbReference>
<proteinExistence type="predicted"/>
<gene>
    <name evidence="5" type="ORF">HBA54_16490</name>
</gene>
<dbReference type="InterPro" id="IPR018389">
    <property type="entry name" value="DctP_fam"/>
</dbReference>
<accession>A0A967EZB4</accession>
<dbReference type="Pfam" id="PF03480">
    <property type="entry name" value="DctP"/>
    <property type="match status" value="1"/>
</dbReference>
<comment type="caution">
    <text evidence="5">The sequence shown here is derived from an EMBL/GenBank/DDBJ whole genome shotgun (WGS) entry which is preliminary data.</text>
</comment>
<evidence type="ECO:0000313" key="6">
    <source>
        <dbReference type="Proteomes" id="UP000761264"/>
    </source>
</evidence>
<dbReference type="Gene3D" id="3.40.190.10">
    <property type="entry name" value="Periplasmic binding protein-like II"/>
    <property type="match status" value="1"/>
</dbReference>
<dbReference type="PIRSF" id="PIRSF039026">
    <property type="entry name" value="SiaP"/>
    <property type="match status" value="1"/>
</dbReference>
<keyword evidence="3" id="KW-0479">Metal-binding</keyword>
<dbReference type="NCBIfam" id="NF037995">
    <property type="entry name" value="TRAP_S1"/>
    <property type="match status" value="1"/>
</dbReference>
<dbReference type="GO" id="GO:0046872">
    <property type="term" value="F:metal ion binding"/>
    <property type="evidence" value="ECO:0007669"/>
    <property type="project" value="UniProtKB-KW"/>
</dbReference>
<feature type="binding site" evidence="2">
    <location>
        <position position="180"/>
    </location>
    <ligand>
        <name>substrate</name>
    </ligand>
</feature>
<keyword evidence="1 4" id="KW-0732">Signal</keyword>
<feature type="binding site" evidence="2">
    <location>
        <position position="159"/>
    </location>
    <ligand>
        <name>substrate</name>
    </ligand>
</feature>
<dbReference type="AlphaFoldDB" id="A0A967EZB4"/>
<dbReference type="RefSeq" id="WP_167226573.1">
    <property type="nucleotide sequence ID" value="NZ_JAAQPH010000012.1"/>
</dbReference>
<reference evidence="5" key="1">
    <citation type="submission" date="2020-03" db="EMBL/GenBank/DDBJ databases">
        <title>Genome of Pelagibius litoralis DSM 21314T.</title>
        <authorList>
            <person name="Wang G."/>
        </authorList>
    </citation>
    <scope>NUCLEOTIDE SEQUENCE</scope>
    <source>
        <strain evidence="5">DSM 21314</strain>
    </source>
</reference>
<evidence type="ECO:0000256" key="1">
    <source>
        <dbReference type="ARBA" id="ARBA00022729"/>
    </source>
</evidence>
<feature type="binding site" evidence="3">
    <location>
        <position position="217"/>
    </location>
    <ligand>
        <name>substrate</name>
    </ligand>
</feature>
<protein>
    <submittedName>
        <fullName evidence="5">TRAP transporter substrate-binding protein</fullName>
    </submittedName>
</protein>
<feature type="binding site" evidence="3">
    <location>
        <position position="218"/>
    </location>
    <ligand>
        <name>Na(+)</name>
        <dbReference type="ChEBI" id="CHEBI:29101"/>
    </ligand>
</feature>
<dbReference type="CDD" id="cd13604">
    <property type="entry name" value="PBP2_TRAP_ketoacid_lactate_like"/>
    <property type="match status" value="1"/>
</dbReference>
<dbReference type="Gene3D" id="3.40.190.170">
    <property type="entry name" value="Bacterial extracellular solute-binding protein, family 7"/>
    <property type="match status" value="1"/>
</dbReference>
<evidence type="ECO:0000256" key="4">
    <source>
        <dbReference type="SAM" id="SignalP"/>
    </source>
</evidence>
<dbReference type="EMBL" id="JAAQPH010000012">
    <property type="protein sequence ID" value="NIA70207.1"/>
    <property type="molecule type" value="Genomic_DNA"/>
</dbReference>
<evidence type="ECO:0000256" key="3">
    <source>
        <dbReference type="PIRSR" id="PIRSR039026-2"/>
    </source>
</evidence>
<dbReference type="PANTHER" id="PTHR33376:SF5">
    <property type="entry name" value="EXTRACYTOPLASMIC SOLUTE RECEPTOR PROTEIN"/>
    <property type="match status" value="1"/>
</dbReference>
<dbReference type="InterPro" id="IPR038404">
    <property type="entry name" value="TRAP_DctP_sf"/>
</dbReference>
<evidence type="ECO:0000313" key="5">
    <source>
        <dbReference type="EMBL" id="NIA70207.1"/>
    </source>
</evidence>